<name>A0A1A9HVD6_9CHLA</name>
<dbReference type="Gene3D" id="3.90.1150.10">
    <property type="entry name" value="Aspartate Aminotransferase, domain 1"/>
    <property type="match status" value="1"/>
</dbReference>
<accession>A0A1A9HVD6</accession>
<dbReference type="InterPro" id="IPR015422">
    <property type="entry name" value="PyrdxlP-dep_Trfase_small"/>
</dbReference>
<evidence type="ECO:0000256" key="4">
    <source>
        <dbReference type="ARBA" id="ARBA00050776"/>
    </source>
</evidence>
<protein>
    <submittedName>
        <fullName evidence="6">Nitrogen fixation protein</fullName>
    </submittedName>
</protein>
<keyword evidence="3" id="KW-0663">Pyridoxal phosphate</keyword>
<dbReference type="KEGG" id="csaz:Cs308_0486"/>
<keyword evidence="7" id="KW-1185">Reference proteome</keyword>
<evidence type="ECO:0000259" key="5">
    <source>
        <dbReference type="Pfam" id="PF00266"/>
    </source>
</evidence>
<sequence>MEKPQIRKISRTLWLNNQQAIPPSEKVKDSYASYADLFSLMPSSALRLLREAEEDVRKLVGVTSSHMFHFVPHFPHIVRIIVSALLENSSVSQGRNHLILPTHDQQLFIDGICRRQGLAATYDWVTANHEGRIVKEHIIETLNSRTLLFSLSAAHGMLGVIQPIEQILNQCNDRGVLLHLDISDILGRAPLTPPMLEADIITFSATALGGIGSLGGMFIHKSLEPIFTPWFPEHRAGHLCFGSIAAMQTACQERFSALPLFTFNTLNLRKQLIQELKQACPSIQILFPEMENSLPNIFVAAIPNFPAESLAFLLHQQGIYPGLGYERFQSLAQVLQNCGVPPVLCHNALHFALTERSKDLNFAILTRALNASIKHLTPLLIHSP</sequence>
<comment type="cofactor">
    <cofactor evidence="1">
        <name>pyridoxal 5'-phosphate</name>
        <dbReference type="ChEBI" id="CHEBI:597326"/>
    </cofactor>
</comment>
<proteinExistence type="inferred from homology"/>
<dbReference type="InterPro" id="IPR015421">
    <property type="entry name" value="PyrdxlP-dep_Trfase_major"/>
</dbReference>
<dbReference type="GO" id="GO:0031071">
    <property type="term" value="F:cysteine desulfurase activity"/>
    <property type="evidence" value="ECO:0007669"/>
    <property type="project" value="UniProtKB-EC"/>
</dbReference>
<dbReference type="Proteomes" id="UP000078162">
    <property type="component" value="Chromosome"/>
</dbReference>
<dbReference type="PANTHER" id="PTHR11601:SF34">
    <property type="entry name" value="CYSTEINE DESULFURASE"/>
    <property type="match status" value="1"/>
</dbReference>
<comment type="catalytic activity">
    <reaction evidence="4">
        <text>(sulfur carrier)-H + L-cysteine = (sulfur carrier)-SH + L-alanine</text>
        <dbReference type="Rhea" id="RHEA:43892"/>
        <dbReference type="Rhea" id="RHEA-COMP:14737"/>
        <dbReference type="Rhea" id="RHEA-COMP:14739"/>
        <dbReference type="ChEBI" id="CHEBI:29917"/>
        <dbReference type="ChEBI" id="CHEBI:35235"/>
        <dbReference type="ChEBI" id="CHEBI:57972"/>
        <dbReference type="ChEBI" id="CHEBI:64428"/>
        <dbReference type="EC" id="2.8.1.7"/>
    </reaction>
</comment>
<dbReference type="PATRIC" id="fig|1806891.3.peg.478"/>
<evidence type="ECO:0000256" key="2">
    <source>
        <dbReference type="ARBA" id="ARBA00006490"/>
    </source>
</evidence>
<evidence type="ECO:0000256" key="1">
    <source>
        <dbReference type="ARBA" id="ARBA00001933"/>
    </source>
</evidence>
<dbReference type="SUPFAM" id="SSF53383">
    <property type="entry name" value="PLP-dependent transferases"/>
    <property type="match status" value="1"/>
</dbReference>
<organism evidence="6 7">
    <name type="scientific">Candidatus Chlamydia sanziniae</name>
    <dbReference type="NCBI Taxonomy" id="1806891"/>
    <lineage>
        <taxon>Bacteria</taxon>
        <taxon>Pseudomonadati</taxon>
        <taxon>Chlamydiota</taxon>
        <taxon>Chlamydiia</taxon>
        <taxon>Chlamydiales</taxon>
        <taxon>Chlamydiaceae</taxon>
        <taxon>Chlamydia/Chlamydophila group</taxon>
        <taxon>Chlamydia</taxon>
    </lineage>
</organism>
<dbReference type="PANTHER" id="PTHR11601">
    <property type="entry name" value="CYSTEINE DESULFURYLASE FAMILY MEMBER"/>
    <property type="match status" value="1"/>
</dbReference>
<dbReference type="OrthoDB" id="9808002at2"/>
<dbReference type="Pfam" id="PF00266">
    <property type="entry name" value="Aminotran_5"/>
    <property type="match status" value="1"/>
</dbReference>
<reference evidence="6 7" key="1">
    <citation type="submission" date="2016-03" db="EMBL/GenBank/DDBJ databases">
        <title>Culture-independent genomics supports pathogen discovery for uncultivable bacteria within the genus Chlamydia.</title>
        <authorList>
            <person name="Taylor-Brown A."/>
            <person name="Bachmann N.L."/>
            <person name="Borel N."/>
            <person name="Polkinghorne A."/>
        </authorList>
    </citation>
    <scope>NUCLEOTIDE SEQUENCE [LARGE SCALE GENOMIC DNA]</scope>
    <source>
        <strain evidence="6 7">2742-308</strain>
    </source>
</reference>
<comment type="similarity">
    <text evidence="2">Belongs to the class-V pyridoxal-phosphate-dependent aminotransferase family. NifS/IscS subfamily.</text>
</comment>
<feature type="domain" description="Aminotransferase class V" evidence="5">
    <location>
        <begin position="41"/>
        <end position="229"/>
    </location>
</feature>
<dbReference type="RefSeq" id="WP_066482133.1">
    <property type="nucleotide sequence ID" value="NZ_CP014639.1"/>
</dbReference>
<gene>
    <name evidence="6" type="ORF">Cs308_0486</name>
</gene>
<evidence type="ECO:0000313" key="6">
    <source>
        <dbReference type="EMBL" id="ANH78657.1"/>
    </source>
</evidence>
<dbReference type="Gene3D" id="3.40.640.10">
    <property type="entry name" value="Type I PLP-dependent aspartate aminotransferase-like (Major domain)"/>
    <property type="match status" value="1"/>
</dbReference>
<dbReference type="InterPro" id="IPR000192">
    <property type="entry name" value="Aminotrans_V_dom"/>
</dbReference>
<dbReference type="AlphaFoldDB" id="A0A1A9HVD6"/>
<evidence type="ECO:0000313" key="7">
    <source>
        <dbReference type="Proteomes" id="UP000078162"/>
    </source>
</evidence>
<dbReference type="STRING" id="1806891.Cs308_0486"/>
<dbReference type="EMBL" id="CP014639">
    <property type="protein sequence ID" value="ANH78657.1"/>
    <property type="molecule type" value="Genomic_DNA"/>
</dbReference>
<dbReference type="InterPro" id="IPR015424">
    <property type="entry name" value="PyrdxlP-dep_Trfase"/>
</dbReference>
<evidence type="ECO:0000256" key="3">
    <source>
        <dbReference type="ARBA" id="ARBA00022898"/>
    </source>
</evidence>